<dbReference type="InterPro" id="IPR011010">
    <property type="entry name" value="DNA_brk_join_enz"/>
</dbReference>
<comment type="similarity">
    <text evidence="2">Belongs to the 'phage' integrase family.</text>
</comment>
<dbReference type="InterPro" id="IPR002104">
    <property type="entry name" value="Integrase_catalytic"/>
</dbReference>
<evidence type="ECO:0000259" key="7">
    <source>
        <dbReference type="PROSITE" id="PS51898"/>
    </source>
</evidence>
<keyword evidence="4 6" id="KW-0238">DNA-binding</keyword>
<dbReference type="PROSITE" id="PS51900">
    <property type="entry name" value="CB"/>
    <property type="match status" value="1"/>
</dbReference>
<dbReference type="PANTHER" id="PTHR30349">
    <property type="entry name" value="PHAGE INTEGRASE-RELATED"/>
    <property type="match status" value="1"/>
</dbReference>
<keyword evidence="10" id="KW-1185">Reference proteome</keyword>
<accession>A0AAE4ALY6</accession>
<proteinExistence type="inferred from homology"/>
<sequence>MTIEKHGSKWRIREMKDGVRYSVSVDYKPTKAEARALIADRIRQFVTPTGAETIESAAKKYIARREATKSPATLREYDRIIKKLPPALKGTRLSNLKQEDLQGYIDGMVKQGLSPKTVMNRSGLLISVIKERRPEIAFNLNFPQAKKPEFYIPDDDDIKKLYDAVKGSEFEVAVLLGAYGLRRSEICALTLDDIGDGSIRIEKGRVQDRNGDWVDKTTKTTNSTRTIIVPTELTDLIKKQGYVYRLAPGKITNHMRRQQEKLGLKKFTLHKLRHYYASKMSSQRAPDAVIKYSGGWKTDYIMKQVYTHAMQKDVKEEAKKFGAELGAILGQNDCSDRDKSVS</sequence>
<evidence type="ECO:0000256" key="3">
    <source>
        <dbReference type="ARBA" id="ARBA00022908"/>
    </source>
</evidence>
<feature type="domain" description="Tyr recombinase" evidence="7">
    <location>
        <begin position="146"/>
        <end position="319"/>
    </location>
</feature>
<dbReference type="Proteomes" id="UP001241537">
    <property type="component" value="Unassembled WGS sequence"/>
</dbReference>
<dbReference type="Pfam" id="PF00589">
    <property type="entry name" value="Phage_integrase"/>
    <property type="match status" value="1"/>
</dbReference>
<dbReference type="CDD" id="cd01189">
    <property type="entry name" value="INT_ICEBs1_C_like"/>
    <property type="match status" value="1"/>
</dbReference>
<dbReference type="InterPro" id="IPR050090">
    <property type="entry name" value="Tyrosine_recombinase_XerCD"/>
</dbReference>
<feature type="domain" description="Core-binding (CB)" evidence="8">
    <location>
        <begin position="52"/>
        <end position="133"/>
    </location>
</feature>
<dbReference type="AlphaFoldDB" id="A0AAE4ALY6"/>
<evidence type="ECO:0000313" key="10">
    <source>
        <dbReference type="Proteomes" id="UP001241537"/>
    </source>
</evidence>
<protein>
    <submittedName>
        <fullName evidence="9">Integrase</fullName>
    </submittedName>
</protein>
<comment type="function">
    <text evidence="1">Site-specific tyrosine recombinase, which acts by catalyzing the cutting and rejoining of the recombining DNA molecules.</text>
</comment>
<dbReference type="InterPro" id="IPR010998">
    <property type="entry name" value="Integrase_recombinase_N"/>
</dbReference>
<evidence type="ECO:0000256" key="4">
    <source>
        <dbReference type="ARBA" id="ARBA00023125"/>
    </source>
</evidence>
<dbReference type="Gene3D" id="1.10.150.130">
    <property type="match status" value="1"/>
</dbReference>
<dbReference type="InterPro" id="IPR013762">
    <property type="entry name" value="Integrase-like_cat_sf"/>
</dbReference>
<reference evidence="9" key="1">
    <citation type="submission" date="2023-07" db="EMBL/GenBank/DDBJ databases">
        <title>Genomic Encyclopedia of Type Strains, Phase IV (KMG-IV): sequencing the most valuable type-strain genomes for metagenomic binning, comparative biology and taxonomic classification.</title>
        <authorList>
            <person name="Goeker M."/>
        </authorList>
    </citation>
    <scope>NUCLEOTIDE SEQUENCE</scope>
    <source>
        <strain evidence="9">DSM 19659</strain>
    </source>
</reference>
<evidence type="ECO:0000256" key="5">
    <source>
        <dbReference type="ARBA" id="ARBA00023172"/>
    </source>
</evidence>
<dbReference type="Gene3D" id="1.10.443.10">
    <property type="entry name" value="Intergrase catalytic core"/>
    <property type="match status" value="1"/>
</dbReference>
<keyword evidence="5" id="KW-0233">DNA recombination</keyword>
<evidence type="ECO:0000259" key="8">
    <source>
        <dbReference type="PROSITE" id="PS51900"/>
    </source>
</evidence>
<organism evidence="9 10">
    <name type="scientific">Moryella indoligenes</name>
    <dbReference type="NCBI Taxonomy" id="371674"/>
    <lineage>
        <taxon>Bacteria</taxon>
        <taxon>Bacillati</taxon>
        <taxon>Bacillota</taxon>
        <taxon>Clostridia</taxon>
        <taxon>Lachnospirales</taxon>
        <taxon>Lachnospiraceae</taxon>
        <taxon>Moryella</taxon>
    </lineage>
</organism>
<dbReference type="PANTHER" id="PTHR30349:SF41">
    <property type="entry name" value="INTEGRASE_RECOMBINASE PROTEIN MJ0367-RELATED"/>
    <property type="match status" value="1"/>
</dbReference>
<evidence type="ECO:0000313" key="9">
    <source>
        <dbReference type="EMBL" id="MDQ0153700.1"/>
    </source>
</evidence>
<comment type="caution">
    <text evidence="9">The sequence shown here is derived from an EMBL/GenBank/DDBJ whole genome shotgun (WGS) entry which is preliminary data.</text>
</comment>
<gene>
    <name evidence="9" type="ORF">J2S20_002428</name>
</gene>
<evidence type="ECO:0000256" key="2">
    <source>
        <dbReference type="ARBA" id="ARBA00008857"/>
    </source>
</evidence>
<dbReference type="PROSITE" id="PS51898">
    <property type="entry name" value="TYR_RECOMBINASE"/>
    <property type="match status" value="1"/>
</dbReference>
<evidence type="ECO:0000256" key="6">
    <source>
        <dbReference type="PROSITE-ProRule" id="PRU01248"/>
    </source>
</evidence>
<dbReference type="Pfam" id="PF14659">
    <property type="entry name" value="Phage_int_SAM_3"/>
    <property type="match status" value="1"/>
</dbReference>
<dbReference type="GO" id="GO:0006310">
    <property type="term" value="P:DNA recombination"/>
    <property type="evidence" value="ECO:0007669"/>
    <property type="project" value="UniProtKB-KW"/>
</dbReference>
<dbReference type="RefSeq" id="WP_307255574.1">
    <property type="nucleotide sequence ID" value="NZ_JAUSTO010000043.1"/>
</dbReference>
<dbReference type="GO" id="GO:0015074">
    <property type="term" value="P:DNA integration"/>
    <property type="evidence" value="ECO:0007669"/>
    <property type="project" value="UniProtKB-KW"/>
</dbReference>
<evidence type="ECO:0000256" key="1">
    <source>
        <dbReference type="ARBA" id="ARBA00003283"/>
    </source>
</evidence>
<keyword evidence="3" id="KW-0229">DNA integration</keyword>
<dbReference type="SUPFAM" id="SSF56349">
    <property type="entry name" value="DNA breaking-rejoining enzymes"/>
    <property type="match status" value="1"/>
</dbReference>
<dbReference type="GO" id="GO:0003677">
    <property type="term" value="F:DNA binding"/>
    <property type="evidence" value="ECO:0007669"/>
    <property type="project" value="UniProtKB-UniRule"/>
</dbReference>
<dbReference type="EMBL" id="JAUSTO010000043">
    <property type="protein sequence ID" value="MDQ0153700.1"/>
    <property type="molecule type" value="Genomic_DNA"/>
</dbReference>
<dbReference type="InterPro" id="IPR004107">
    <property type="entry name" value="Integrase_SAM-like_N"/>
</dbReference>
<name>A0AAE4ALY6_9FIRM</name>
<dbReference type="InterPro" id="IPR044068">
    <property type="entry name" value="CB"/>
</dbReference>